<reference evidence="9" key="1">
    <citation type="journal article" date="2019" name="Int. J. Syst. Evol. Microbiol.">
        <title>The Global Catalogue of Microorganisms (GCM) 10K type strain sequencing project: providing services to taxonomists for standard genome sequencing and annotation.</title>
        <authorList>
            <consortium name="The Broad Institute Genomics Platform"/>
            <consortium name="The Broad Institute Genome Sequencing Center for Infectious Disease"/>
            <person name="Wu L."/>
            <person name="Ma J."/>
        </authorList>
    </citation>
    <scope>NUCLEOTIDE SEQUENCE [LARGE SCALE GENOMIC DNA]</scope>
    <source>
        <strain evidence="9">JCM 31920</strain>
    </source>
</reference>
<evidence type="ECO:0000259" key="6">
    <source>
        <dbReference type="Pfam" id="PF00675"/>
    </source>
</evidence>
<sequence>MNVRFSFSKKATLTSFLAIIALAGSFAQNLPKGITKVTSVEGITEYKLENGLRVLLFPDPSKPTITVNITYLVGSRHEGYGEAGMAHLLEHMVFKGTPKHPNIMQELTEHGARPNGTTWYDRTNYYETFSATENNLKWALDLEADRMINSYIAKKDLESEFSVVRNEFEAGENSPFRVLMQRVADMAYSWHNYGKSTIGNRSDIERVPIENLQAFYKKYYQPDNAVLMVAGQIDEAKTLGLVSQYFGVIPKPERVLPQTYTTEPIQDGERFVEVKRVGDVQMVMAAYHIAPGAHSDYAPTEVLAELLTAEPYGKLYKNLVGTQKASSQFGLSFQLYDPGYALFGVELLKEKSLDEAKNAFLATLDSVANATPSAEDIERAKTTILKNWDLQFRNAERVGTGISEFIAFGDWRLAFLYRDQIRKVTADDVMRVAKTYFKPSNRTVGVFIPEASPSRTEVPARPDIAALLKDYKGEAQVSQGEAFDPSPANIEKRTTKVSNPGGLELALLPKKTMGNVVSAQMTFRFGDEQSLQNKGAIPSFTADLLNKGTTSRTRQQIKDELDKLKAAVSVGGGANQVVVSIETVKESLPGVIKVVADILKNPSFEESELEKLRQEQIAGIESQRGEPQAIAVTEFRRKTSPYKKGDPRYVGSFDEDLEDVKKVTVAEVKQFYKDFYGASNATIAIVGDFDKEPVEKLLTDAFGNWKSPKTFKRLVSRFEAPKASNESIETPDKANAMFMAGLPIAIQDNDPDYPAMVLGNFILGGGVLNSRLASRIRVKDGLSYGVGSQFSASPLDKSGNFLAYAIYAPQNVTKLEQAFKEEIERALKGGFTEEEVSSAKTGYLQSRQVSRAQDNALSNTLSNNLYLKRTLAWDEDFEKKVQALTPAQIKAAVNKFIDLNKMVIVKAGEFSKSPSAAPAGSPAAVGSQEKN</sequence>
<organism evidence="8 9">
    <name type="scientific">Ravibacter arvi</name>
    <dbReference type="NCBI Taxonomy" id="2051041"/>
    <lineage>
        <taxon>Bacteria</taxon>
        <taxon>Pseudomonadati</taxon>
        <taxon>Bacteroidota</taxon>
        <taxon>Cytophagia</taxon>
        <taxon>Cytophagales</taxon>
        <taxon>Spirosomataceae</taxon>
        <taxon>Ravibacter</taxon>
    </lineage>
</organism>
<dbReference type="SUPFAM" id="SSF63411">
    <property type="entry name" value="LuxS/MPP-like metallohydrolase"/>
    <property type="match status" value="4"/>
</dbReference>
<feature type="domain" description="Peptidase M16 C-terminal" evidence="7">
    <location>
        <begin position="209"/>
        <end position="383"/>
    </location>
</feature>
<gene>
    <name evidence="8" type="ORF">GCM10023091_01810</name>
</gene>
<evidence type="ECO:0000313" key="9">
    <source>
        <dbReference type="Proteomes" id="UP001501508"/>
    </source>
</evidence>
<feature type="domain" description="Peptidase M16 N-terminal" evidence="6">
    <location>
        <begin position="540"/>
        <end position="629"/>
    </location>
</feature>
<proteinExistence type="inferred from homology"/>
<dbReference type="RefSeq" id="WP_345026105.1">
    <property type="nucleotide sequence ID" value="NZ_BAABEY010000001.1"/>
</dbReference>
<feature type="domain" description="Peptidase M16 C-terminal" evidence="7">
    <location>
        <begin position="662"/>
        <end position="842"/>
    </location>
</feature>
<keyword evidence="5" id="KW-0732">Signal</keyword>
<dbReference type="PANTHER" id="PTHR11851">
    <property type="entry name" value="METALLOPROTEASE"/>
    <property type="match status" value="1"/>
</dbReference>
<dbReference type="InterPro" id="IPR001431">
    <property type="entry name" value="Pept_M16_Zn_BS"/>
</dbReference>
<dbReference type="PROSITE" id="PS00143">
    <property type="entry name" value="INSULINASE"/>
    <property type="match status" value="1"/>
</dbReference>
<evidence type="ECO:0000256" key="5">
    <source>
        <dbReference type="SAM" id="SignalP"/>
    </source>
</evidence>
<comment type="cofactor">
    <cofactor evidence="1">
        <name>Zn(2+)</name>
        <dbReference type="ChEBI" id="CHEBI:29105"/>
    </cofactor>
</comment>
<evidence type="ECO:0000256" key="3">
    <source>
        <dbReference type="RuleBase" id="RU004447"/>
    </source>
</evidence>
<keyword evidence="9" id="KW-1185">Reference proteome</keyword>
<dbReference type="InterPro" id="IPR011765">
    <property type="entry name" value="Pept_M16_N"/>
</dbReference>
<name>A0ABP8LN40_9BACT</name>
<dbReference type="Pfam" id="PF05193">
    <property type="entry name" value="Peptidase_M16_C"/>
    <property type="match status" value="2"/>
</dbReference>
<feature type="domain" description="Peptidase M16 N-terminal" evidence="6">
    <location>
        <begin position="53"/>
        <end position="199"/>
    </location>
</feature>
<feature type="chain" id="PRO_5046453765" evidence="5">
    <location>
        <begin position="28"/>
        <end position="931"/>
    </location>
</feature>
<dbReference type="InterPro" id="IPR050361">
    <property type="entry name" value="MPP/UQCRC_Complex"/>
</dbReference>
<feature type="region of interest" description="Disordered" evidence="4">
    <location>
        <begin position="912"/>
        <end position="931"/>
    </location>
</feature>
<dbReference type="EMBL" id="BAABEY010000001">
    <property type="protein sequence ID" value="GAA4431317.1"/>
    <property type="molecule type" value="Genomic_DNA"/>
</dbReference>
<evidence type="ECO:0000313" key="8">
    <source>
        <dbReference type="EMBL" id="GAA4431317.1"/>
    </source>
</evidence>
<dbReference type="InterPro" id="IPR011249">
    <property type="entry name" value="Metalloenz_LuxS/M16"/>
</dbReference>
<evidence type="ECO:0000259" key="7">
    <source>
        <dbReference type="Pfam" id="PF05193"/>
    </source>
</evidence>
<accession>A0ABP8LN40</accession>
<feature type="signal peptide" evidence="5">
    <location>
        <begin position="1"/>
        <end position="27"/>
    </location>
</feature>
<protein>
    <submittedName>
        <fullName evidence="8">Pitrilysin family protein</fullName>
    </submittedName>
</protein>
<dbReference type="Gene3D" id="3.30.830.10">
    <property type="entry name" value="Metalloenzyme, LuxS/M16 peptidase-like"/>
    <property type="match status" value="4"/>
</dbReference>
<evidence type="ECO:0000256" key="4">
    <source>
        <dbReference type="SAM" id="MobiDB-lite"/>
    </source>
</evidence>
<dbReference type="Pfam" id="PF00675">
    <property type="entry name" value="Peptidase_M16"/>
    <property type="match status" value="2"/>
</dbReference>
<evidence type="ECO:0000256" key="2">
    <source>
        <dbReference type="ARBA" id="ARBA00007261"/>
    </source>
</evidence>
<evidence type="ECO:0000256" key="1">
    <source>
        <dbReference type="ARBA" id="ARBA00001947"/>
    </source>
</evidence>
<dbReference type="InterPro" id="IPR007863">
    <property type="entry name" value="Peptidase_M16_C"/>
</dbReference>
<comment type="similarity">
    <text evidence="2 3">Belongs to the peptidase M16 family.</text>
</comment>
<dbReference type="Proteomes" id="UP001501508">
    <property type="component" value="Unassembled WGS sequence"/>
</dbReference>
<dbReference type="PANTHER" id="PTHR11851:SF49">
    <property type="entry name" value="MITOCHONDRIAL-PROCESSING PEPTIDASE SUBUNIT ALPHA"/>
    <property type="match status" value="1"/>
</dbReference>
<comment type="caution">
    <text evidence="8">The sequence shown here is derived from an EMBL/GenBank/DDBJ whole genome shotgun (WGS) entry which is preliminary data.</text>
</comment>